<dbReference type="Proteomes" id="UP000316371">
    <property type="component" value="Unassembled WGS sequence"/>
</dbReference>
<dbReference type="EMBL" id="VJZT01000017">
    <property type="protein sequence ID" value="TRX36284.1"/>
    <property type="molecule type" value="Genomic_DNA"/>
</dbReference>
<accession>A0A553DU31</accession>
<comment type="caution">
    <text evidence="1">The sequence shown here is derived from an EMBL/GenBank/DDBJ whole genome shotgun (WGS) entry which is preliminary data.</text>
</comment>
<sequence>MSDEIKKTILSNRENIKGALSVFDSDPKQIICEEFFIRIKSKLGTNFDCENYNSYPIGKQFSGMYISKKFNIILWFGVDYNQLLLGVYENDNWSRIVDIEEHLNSINLDEVLEDNNINGIVTKINQLFESLINS</sequence>
<protein>
    <submittedName>
        <fullName evidence="1">Uncharacterized protein</fullName>
    </submittedName>
</protein>
<gene>
    <name evidence="1" type="ORF">FNW21_14065</name>
</gene>
<organism evidence="1 2">
    <name type="scientific">Flavobacterium restrictum</name>
    <dbReference type="NCBI Taxonomy" id="2594428"/>
    <lineage>
        <taxon>Bacteria</taxon>
        <taxon>Pseudomonadati</taxon>
        <taxon>Bacteroidota</taxon>
        <taxon>Flavobacteriia</taxon>
        <taxon>Flavobacteriales</taxon>
        <taxon>Flavobacteriaceae</taxon>
        <taxon>Flavobacterium</taxon>
    </lineage>
</organism>
<dbReference type="RefSeq" id="WP_144257389.1">
    <property type="nucleotide sequence ID" value="NZ_VJZT01000017.1"/>
</dbReference>
<evidence type="ECO:0000313" key="2">
    <source>
        <dbReference type="Proteomes" id="UP000316371"/>
    </source>
</evidence>
<keyword evidence="2" id="KW-1185">Reference proteome</keyword>
<proteinExistence type="predicted"/>
<reference evidence="1 2" key="1">
    <citation type="submission" date="2019-07" db="EMBL/GenBank/DDBJ databases">
        <title>Novel species of Flavobacterium.</title>
        <authorList>
            <person name="Liu Q."/>
            <person name="Xin Y.-H."/>
        </authorList>
    </citation>
    <scope>NUCLEOTIDE SEQUENCE [LARGE SCALE GENOMIC DNA]</scope>
    <source>
        <strain evidence="1 2">LB1R34</strain>
    </source>
</reference>
<name>A0A553DU31_9FLAO</name>
<dbReference type="AlphaFoldDB" id="A0A553DU31"/>
<evidence type="ECO:0000313" key="1">
    <source>
        <dbReference type="EMBL" id="TRX36284.1"/>
    </source>
</evidence>